<dbReference type="InterPro" id="IPR035906">
    <property type="entry name" value="MetI-like_sf"/>
</dbReference>
<keyword evidence="3" id="KW-1003">Cell membrane</keyword>
<dbReference type="PROSITE" id="PS50928">
    <property type="entry name" value="ABC_TM1"/>
    <property type="match status" value="1"/>
</dbReference>
<keyword evidence="10" id="KW-1185">Reference proteome</keyword>
<evidence type="ECO:0000256" key="6">
    <source>
        <dbReference type="ARBA" id="ARBA00023136"/>
    </source>
</evidence>
<keyword evidence="4 7" id="KW-0812">Transmembrane</keyword>
<feature type="transmembrane region" description="Helical" evidence="7">
    <location>
        <begin position="32"/>
        <end position="49"/>
    </location>
</feature>
<dbReference type="Gene3D" id="1.10.3720.10">
    <property type="entry name" value="MetI-like"/>
    <property type="match status" value="1"/>
</dbReference>
<dbReference type="GO" id="GO:0043190">
    <property type="term" value="C:ATP-binding cassette (ABC) transporter complex"/>
    <property type="evidence" value="ECO:0007669"/>
    <property type="project" value="InterPro"/>
</dbReference>
<protein>
    <submittedName>
        <fullName evidence="9">Amino acid ABC transporter permease</fullName>
    </submittedName>
</protein>
<dbReference type="Proteomes" id="UP001333818">
    <property type="component" value="Unassembled WGS sequence"/>
</dbReference>
<feature type="transmembrane region" description="Helical" evidence="7">
    <location>
        <begin position="133"/>
        <end position="152"/>
    </location>
</feature>
<dbReference type="GO" id="GO:0006865">
    <property type="term" value="P:amino acid transport"/>
    <property type="evidence" value="ECO:0007669"/>
    <property type="project" value="TreeGrafter"/>
</dbReference>
<evidence type="ECO:0000256" key="1">
    <source>
        <dbReference type="ARBA" id="ARBA00004651"/>
    </source>
</evidence>
<evidence type="ECO:0000256" key="3">
    <source>
        <dbReference type="ARBA" id="ARBA00022475"/>
    </source>
</evidence>
<feature type="transmembrane region" description="Helical" evidence="7">
    <location>
        <begin position="341"/>
        <end position="358"/>
    </location>
</feature>
<feature type="transmembrane region" description="Helical" evidence="7">
    <location>
        <begin position="110"/>
        <end position="127"/>
    </location>
</feature>
<evidence type="ECO:0000256" key="2">
    <source>
        <dbReference type="ARBA" id="ARBA00022448"/>
    </source>
</evidence>
<dbReference type="Pfam" id="PF00528">
    <property type="entry name" value="BPD_transp_1"/>
    <property type="match status" value="1"/>
</dbReference>
<dbReference type="NCBIfam" id="TIGR01726">
    <property type="entry name" value="HEQRo_perm_3TM"/>
    <property type="match status" value="1"/>
</dbReference>
<evidence type="ECO:0000256" key="7">
    <source>
        <dbReference type="RuleBase" id="RU363032"/>
    </source>
</evidence>
<gene>
    <name evidence="9" type="ORF">V2H45_13345</name>
</gene>
<feature type="transmembrane region" description="Helical" evidence="7">
    <location>
        <begin position="303"/>
        <end position="321"/>
    </location>
</feature>
<feature type="transmembrane region" description="Helical" evidence="7">
    <location>
        <begin position="196"/>
        <end position="218"/>
    </location>
</feature>
<evidence type="ECO:0000256" key="5">
    <source>
        <dbReference type="ARBA" id="ARBA00022989"/>
    </source>
</evidence>
<name>A0AAW9Q3B3_9CYAN</name>
<evidence type="ECO:0000313" key="9">
    <source>
        <dbReference type="EMBL" id="MEE3717720.1"/>
    </source>
</evidence>
<feature type="transmembrane region" description="Helical" evidence="7">
    <location>
        <begin position="266"/>
        <end position="283"/>
    </location>
</feature>
<dbReference type="InterPro" id="IPR043429">
    <property type="entry name" value="ArtM/GltK/GlnP/TcyL/YhdX-like"/>
</dbReference>
<dbReference type="RefSeq" id="WP_330484151.1">
    <property type="nucleotide sequence ID" value="NZ_JAZBJZ010000050.1"/>
</dbReference>
<dbReference type="PANTHER" id="PTHR30614">
    <property type="entry name" value="MEMBRANE COMPONENT OF AMINO ACID ABC TRANSPORTER"/>
    <property type="match status" value="1"/>
</dbReference>
<dbReference type="SUPFAM" id="SSF161098">
    <property type="entry name" value="MetI-like"/>
    <property type="match status" value="1"/>
</dbReference>
<comment type="caution">
    <text evidence="9">The sequence shown here is derived from an EMBL/GenBank/DDBJ whole genome shotgun (WGS) entry which is preliminary data.</text>
</comment>
<dbReference type="InterPro" id="IPR010065">
    <property type="entry name" value="AA_ABC_transptr_permease_3TM"/>
</dbReference>
<accession>A0AAW9Q3B3</accession>
<evidence type="ECO:0000259" key="8">
    <source>
        <dbReference type="PROSITE" id="PS50928"/>
    </source>
</evidence>
<comment type="subcellular location">
    <subcellularLocation>
        <location evidence="1 7">Cell membrane</location>
        <topology evidence="1 7">Multi-pass membrane protein</topology>
    </subcellularLocation>
</comment>
<keyword evidence="6 7" id="KW-0472">Membrane</keyword>
<dbReference type="CDD" id="cd06261">
    <property type="entry name" value="TM_PBP2"/>
    <property type="match status" value="1"/>
</dbReference>
<organism evidence="9 10">
    <name type="scientific">Tumidithrix elongata BACA0141</name>
    <dbReference type="NCBI Taxonomy" id="2716417"/>
    <lineage>
        <taxon>Bacteria</taxon>
        <taxon>Bacillati</taxon>
        <taxon>Cyanobacteriota</taxon>
        <taxon>Cyanophyceae</taxon>
        <taxon>Pseudanabaenales</taxon>
        <taxon>Pseudanabaenaceae</taxon>
        <taxon>Tumidithrix</taxon>
        <taxon>Tumidithrix elongata</taxon>
    </lineage>
</organism>
<keyword evidence="5 7" id="KW-1133">Transmembrane helix</keyword>
<dbReference type="EMBL" id="JAZBJZ010000050">
    <property type="protein sequence ID" value="MEE3717720.1"/>
    <property type="molecule type" value="Genomic_DNA"/>
</dbReference>
<dbReference type="AlphaFoldDB" id="A0AAW9Q3B3"/>
<evidence type="ECO:0000313" key="10">
    <source>
        <dbReference type="Proteomes" id="UP001333818"/>
    </source>
</evidence>
<dbReference type="InterPro" id="IPR000515">
    <property type="entry name" value="MetI-like"/>
</dbReference>
<dbReference type="GO" id="GO:0022857">
    <property type="term" value="F:transmembrane transporter activity"/>
    <property type="evidence" value="ECO:0007669"/>
    <property type="project" value="InterPro"/>
</dbReference>
<sequence>MESNQSLNFPSPPPNKPIAPLQWIKENLFSDWFNSLLTIVCIGLIYWIAKGLIVWCTTQAQWSVVSANFRLFFVGRYPLEQGWRLWLVLAMISALSGLAWGVWGRFSRTVGMAIASLSVALAILVPVELPSKLWILSTAVLVGVGFGLGQRLKAIRFISLSLSFLWLLSLPIALWLVGGGLRILEPVEVNLWNGLLLTVLIAVLSIVASFPLGVLLALGRQSTMPVIRWFCILYIEIIRGLPLVGILFMAQVMLPLFLPTGVSLNQVVRVIAAFVLFSAAYLAENVRGGLQSVPRGQIEAAKALGFGTPLIIILIVLPQALRAVIPAIVGQFIGLFKDTSLVSIAGLVELMGISRSILSQPDFIGRNAEVYLFIGLIYWVFCYAMSQGSQKLEKALNSD</sequence>
<keyword evidence="2 7" id="KW-0813">Transport</keyword>
<feature type="transmembrane region" description="Helical" evidence="7">
    <location>
        <begin position="164"/>
        <end position="184"/>
    </location>
</feature>
<evidence type="ECO:0000256" key="4">
    <source>
        <dbReference type="ARBA" id="ARBA00022692"/>
    </source>
</evidence>
<feature type="transmembrane region" description="Helical" evidence="7">
    <location>
        <begin position="370"/>
        <end position="386"/>
    </location>
</feature>
<proteinExistence type="inferred from homology"/>
<feature type="domain" description="ABC transmembrane type-1" evidence="8">
    <location>
        <begin position="195"/>
        <end position="389"/>
    </location>
</feature>
<feature type="transmembrane region" description="Helical" evidence="7">
    <location>
        <begin position="85"/>
        <end position="103"/>
    </location>
</feature>
<feature type="transmembrane region" description="Helical" evidence="7">
    <location>
        <begin position="230"/>
        <end position="254"/>
    </location>
</feature>
<reference evidence="9" key="1">
    <citation type="submission" date="2024-01" db="EMBL/GenBank/DDBJ databases">
        <title>Bank of Algae and Cyanobacteria of the Azores (BACA) strain genomes.</title>
        <authorList>
            <person name="Luz R."/>
            <person name="Cordeiro R."/>
            <person name="Fonseca A."/>
            <person name="Goncalves V."/>
        </authorList>
    </citation>
    <scope>NUCLEOTIDE SEQUENCE</scope>
    <source>
        <strain evidence="9">BACA0141</strain>
    </source>
</reference>
<dbReference type="PANTHER" id="PTHR30614:SF41">
    <property type="entry name" value="INNER MEMBRANE AMINO-ACID ABC TRANSPORTER PERMEASE PROTEIN YHDY"/>
    <property type="match status" value="1"/>
</dbReference>
<comment type="similarity">
    <text evidence="7">Belongs to the binding-protein-dependent transport system permease family.</text>
</comment>